<dbReference type="Pfam" id="PF00534">
    <property type="entry name" value="Glycos_transf_1"/>
    <property type="match status" value="1"/>
</dbReference>
<gene>
    <name evidence="4" type="primary">cps2T</name>
    <name evidence="4" type="synonym">wchF</name>
    <name evidence="4" type="ORF">ACFP1C_06745</name>
</gene>
<sequence length="386" mass="44968">MKNVYIIGSKGIPAKYGGFETFVENLTLLKKSQDLHYYVACLNSKKNNTFTYNGATCFNIPVPNVGPGKAILYDLKSLKWIINHVQKNNVKSAVVYILACRIGPFLAPYLKKLRQLGVTYYLNPDGHEWLRAKWSKPVRHYWKISEKKMVRQADLVICDSLNIEKYIHRNYENDRLKTCFVPYGATVENQKSIITEKEQGWFDKHHVELNNYYLIVGRFVPENNYETMITEFMQSKTQRKLVIVTNVVHNKFYNYLEQKTHFSQDKRIQFVGTVYDQKLLKVIRENALAYFHGHEVGGTNPSLLEALASTSLNLLLNVGFNHEVGEDAAKYWTKDKGVLSNLINEVDTWDEIKRKHYGDLAKNRIRQAYNWDDIVSKYEDIFLGER</sequence>
<comment type="caution">
    <text evidence="4">The sequence shown here is derived from an EMBL/GenBank/DDBJ whole genome shotgun (WGS) entry which is preliminary data.</text>
</comment>
<dbReference type="PANTHER" id="PTHR46401">
    <property type="entry name" value="GLYCOSYLTRANSFERASE WBBK-RELATED"/>
    <property type="match status" value="1"/>
</dbReference>
<organism evidence="4 5">
    <name type="scientific">Levilactobacillus fujinensis</name>
    <dbReference type="NCBI Taxonomy" id="2486024"/>
    <lineage>
        <taxon>Bacteria</taxon>
        <taxon>Bacillati</taxon>
        <taxon>Bacillota</taxon>
        <taxon>Bacilli</taxon>
        <taxon>Lactobacillales</taxon>
        <taxon>Lactobacillaceae</taxon>
        <taxon>Levilactobacillus</taxon>
    </lineage>
</organism>
<feature type="domain" description="DUF1972" evidence="3">
    <location>
        <begin position="1"/>
        <end position="185"/>
    </location>
</feature>
<reference evidence="5" key="1">
    <citation type="journal article" date="2019" name="Int. J. Syst. Evol. Microbiol.">
        <title>The Global Catalogue of Microorganisms (GCM) 10K type strain sequencing project: providing services to taxonomists for standard genome sequencing and annotation.</title>
        <authorList>
            <consortium name="The Broad Institute Genomics Platform"/>
            <consortium name="The Broad Institute Genome Sequencing Center for Infectious Disease"/>
            <person name="Wu L."/>
            <person name="Ma J."/>
        </authorList>
    </citation>
    <scope>NUCLEOTIDE SEQUENCE [LARGE SCALE GENOMIC DNA]</scope>
    <source>
        <strain evidence="5">CCM 8908</strain>
    </source>
</reference>
<dbReference type="Pfam" id="PF09314">
    <property type="entry name" value="DUF1972"/>
    <property type="match status" value="1"/>
</dbReference>
<dbReference type="Gene3D" id="3.40.50.2000">
    <property type="entry name" value="Glycogen Phosphorylase B"/>
    <property type="match status" value="2"/>
</dbReference>
<evidence type="ECO:0000313" key="4">
    <source>
        <dbReference type="EMBL" id="MFC6260647.1"/>
    </source>
</evidence>
<name>A0ABW1THD0_9LACO</name>
<dbReference type="EMBL" id="JBHSSI010000035">
    <property type="protein sequence ID" value="MFC6260647.1"/>
    <property type="molecule type" value="Genomic_DNA"/>
</dbReference>
<dbReference type="InterPro" id="IPR015393">
    <property type="entry name" value="DUF1972"/>
</dbReference>
<accession>A0ABW1THD0</accession>
<keyword evidence="5" id="KW-1185">Reference proteome</keyword>
<dbReference type="InterPro" id="IPR001296">
    <property type="entry name" value="Glyco_trans_1"/>
</dbReference>
<evidence type="ECO:0000259" key="3">
    <source>
        <dbReference type="Pfam" id="PF09314"/>
    </source>
</evidence>
<evidence type="ECO:0000313" key="5">
    <source>
        <dbReference type="Proteomes" id="UP001596283"/>
    </source>
</evidence>
<dbReference type="Proteomes" id="UP001596283">
    <property type="component" value="Unassembled WGS sequence"/>
</dbReference>
<dbReference type="PANTHER" id="PTHR46401:SF2">
    <property type="entry name" value="GLYCOSYLTRANSFERASE WBBK-RELATED"/>
    <property type="match status" value="1"/>
</dbReference>
<evidence type="ECO:0000256" key="1">
    <source>
        <dbReference type="ARBA" id="ARBA00022679"/>
    </source>
</evidence>
<keyword evidence="1" id="KW-0808">Transferase</keyword>
<dbReference type="SUPFAM" id="SSF53756">
    <property type="entry name" value="UDP-Glycosyltransferase/glycogen phosphorylase"/>
    <property type="match status" value="1"/>
</dbReference>
<feature type="domain" description="Glycosyl transferase family 1" evidence="2">
    <location>
        <begin position="208"/>
        <end position="345"/>
    </location>
</feature>
<evidence type="ECO:0000259" key="2">
    <source>
        <dbReference type="Pfam" id="PF00534"/>
    </source>
</evidence>
<dbReference type="NCBIfam" id="NF046071">
    <property type="entry name" value="B1-4RhmsylTfaseCps2T"/>
    <property type="match status" value="1"/>
</dbReference>
<protein>
    <submittedName>
        <fullName evidence="4">Beta 1-4 rhamnosyltransferase Cps2T</fullName>
    </submittedName>
</protein>
<dbReference type="RefSeq" id="WP_125687693.1">
    <property type="nucleotide sequence ID" value="NZ_JBHSSI010000035.1"/>
</dbReference>
<proteinExistence type="predicted"/>